<evidence type="ECO:0000259" key="2">
    <source>
        <dbReference type="PROSITE" id="PS50011"/>
    </source>
</evidence>
<dbReference type="GO" id="GO:0005524">
    <property type="term" value="F:ATP binding"/>
    <property type="evidence" value="ECO:0007669"/>
    <property type="project" value="InterPro"/>
</dbReference>
<dbReference type="GO" id="GO:0005634">
    <property type="term" value="C:nucleus"/>
    <property type="evidence" value="ECO:0007669"/>
    <property type="project" value="TreeGrafter"/>
</dbReference>
<protein>
    <recommendedName>
        <fullName evidence="2">Protein kinase domain-containing protein</fullName>
    </recommendedName>
</protein>
<accession>A0AAV5BV13</accession>
<dbReference type="GO" id="GO:0004674">
    <property type="term" value="F:protein serine/threonine kinase activity"/>
    <property type="evidence" value="ECO:0007669"/>
    <property type="project" value="TreeGrafter"/>
</dbReference>
<feature type="region of interest" description="Disordered" evidence="1">
    <location>
        <begin position="273"/>
        <end position="302"/>
    </location>
</feature>
<feature type="domain" description="Protein kinase" evidence="2">
    <location>
        <begin position="1"/>
        <end position="269"/>
    </location>
</feature>
<dbReference type="PANTHER" id="PTHR44167:SF30">
    <property type="entry name" value="PHOSPHORYLASE KINASE"/>
    <property type="match status" value="1"/>
</dbReference>
<dbReference type="PROSITE" id="PS50011">
    <property type="entry name" value="PROTEIN_KINASE_DOM"/>
    <property type="match status" value="1"/>
</dbReference>
<dbReference type="InterPro" id="IPR008266">
    <property type="entry name" value="Tyr_kinase_AS"/>
</dbReference>
<dbReference type="Gene3D" id="1.10.510.10">
    <property type="entry name" value="Transferase(Phosphotransferase) domain 1"/>
    <property type="match status" value="1"/>
</dbReference>
<dbReference type="Pfam" id="PF00069">
    <property type="entry name" value="Pkinase"/>
    <property type="match status" value="1"/>
</dbReference>
<proteinExistence type="predicted"/>
<gene>
    <name evidence="3" type="primary">ga06053</name>
    <name evidence="3" type="ORF">PR202_ga06053</name>
</gene>
<organism evidence="3 4">
    <name type="scientific">Eleusine coracana subsp. coracana</name>
    <dbReference type="NCBI Taxonomy" id="191504"/>
    <lineage>
        <taxon>Eukaryota</taxon>
        <taxon>Viridiplantae</taxon>
        <taxon>Streptophyta</taxon>
        <taxon>Embryophyta</taxon>
        <taxon>Tracheophyta</taxon>
        <taxon>Spermatophyta</taxon>
        <taxon>Magnoliopsida</taxon>
        <taxon>Liliopsida</taxon>
        <taxon>Poales</taxon>
        <taxon>Poaceae</taxon>
        <taxon>PACMAD clade</taxon>
        <taxon>Chloridoideae</taxon>
        <taxon>Cynodonteae</taxon>
        <taxon>Eleusininae</taxon>
        <taxon>Eleusine</taxon>
    </lineage>
</organism>
<reference evidence="3" key="1">
    <citation type="journal article" date="2018" name="DNA Res.">
        <title>Multiple hybrid de novo genome assembly of finger millet, an orphan allotetraploid crop.</title>
        <authorList>
            <person name="Hatakeyama M."/>
            <person name="Aluri S."/>
            <person name="Balachadran M.T."/>
            <person name="Sivarajan S.R."/>
            <person name="Patrignani A."/>
            <person name="Gruter S."/>
            <person name="Poveda L."/>
            <person name="Shimizu-Inatsugi R."/>
            <person name="Baeten J."/>
            <person name="Francoijs K.J."/>
            <person name="Nataraja K.N."/>
            <person name="Reddy Y.A.N."/>
            <person name="Phadnis S."/>
            <person name="Ravikumar R.L."/>
            <person name="Schlapbach R."/>
            <person name="Sreeman S.M."/>
            <person name="Shimizu K.K."/>
        </authorList>
    </citation>
    <scope>NUCLEOTIDE SEQUENCE</scope>
</reference>
<name>A0AAV5BV13_ELECO</name>
<dbReference type="PANTHER" id="PTHR44167">
    <property type="entry name" value="OVARIAN-SPECIFIC SERINE/THREONINE-PROTEIN KINASE LOK-RELATED"/>
    <property type="match status" value="1"/>
</dbReference>
<dbReference type="PROSITE" id="PS00109">
    <property type="entry name" value="PROTEIN_KINASE_TYR"/>
    <property type="match status" value="1"/>
</dbReference>
<dbReference type="GO" id="GO:0044773">
    <property type="term" value="P:mitotic DNA damage checkpoint signaling"/>
    <property type="evidence" value="ECO:0007669"/>
    <property type="project" value="TreeGrafter"/>
</dbReference>
<dbReference type="InterPro" id="IPR000719">
    <property type="entry name" value="Prot_kinase_dom"/>
</dbReference>
<comment type="caution">
    <text evidence="3">The sequence shown here is derived from an EMBL/GenBank/DDBJ whole genome shotgun (WGS) entry which is preliminary data.</text>
</comment>
<dbReference type="EMBL" id="BQKI01000002">
    <property type="protein sequence ID" value="GJM89831.1"/>
    <property type="molecule type" value="Genomic_DNA"/>
</dbReference>
<dbReference type="InterPro" id="IPR011009">
    <property type="entry name" value="Kinase-like_dom_sf"/>
</dbReference>
<evidence type="ECO:0000313" key="4">
    <source>
        <dbReference type="Proteomes" id="UP001054889"/>
    </source>
</evidence>
<feature type="region of interest" description="Disordered" evidence="1">
    <location>
        <begin position="50"/>
        <end position="75"/>
    </location>
</feature>
<dbReference type="Proteomes" id="UP001054889">
    <property type="component" value="Unassembled WGS sequence"/>
</dbReference>
<evidence type="ECO:0000313" key="3">
    <source>
        <dbReference type="EMBL" id="GJM89831.1"/>
    </source>
</evidence>
<sequence>MASSPHSTTILCVAVARRAQEHHFLFDRSPHNKMRGLVPSRVLATAAASRKRKRSRSLAAMKNKKRVVPRSAGGQSLRRRIATVASSRERLPETEVREYMRQLLRATKRAHARGLVHGDITPDNILVAGPPDDGKTTKLELRGFSRVSPVRGPDGRCILRTTMRYRSPELLNYIPCFLLCEGPAADVYALGCVMYELVTGDPLFKADTAEELLVEAEELHDALIELEEGYDGLNLGELSLHGQQVLSGLLQFFDCERLTAADALKHPWFTESPRTKTTRRSRAEGRVEDPEASFGSPTRSGS</sequence>
<dbReference type="SUPFAM" id="SSF56112">
    <property type="entry name" value="Protein kinase-like (PK-like)"/>
    <property type="match status" value="1"/>
</dbReference>
<reference evidence="3" key="2">
    <citation type="submission" date="2021-12" db="EMBL/GenBank/DDBJ databases">
        <title>Resequencing data analysis of finger millet.</title>
        <authorList>
            <person name="Hatakeyama M."/>
            <person name="Aluri S."/>
            <person name="Balachadran M.T."/>
            <person name="Sivarajan S.R."/>
            <person name="Poveda L."/>
            <person name="Shimizu-Inatsugi R."/>
            <person name="Schlapbach R."/>
            <person name="Sreeman S.M."/>
            <person name="Shimizu K.K."/>
        </authorList>
    </citation>
    <scope>NUCLEOTIDE SEQUENCE</scope>
</reference>
<keyword evidence="4" id="KW-1185">Reference proteome</keyword>
<evidence type="ECO:0000256" key="1">
    <source>
        <dbReference type="SAM" id="MobiDB-lite"/>
    </source>
</evidence>
<dbReference type="AlphaFoldDB" id="A0AAV5BV13"/>
<feature type="compositionally biased region" description="Basic residues" evidence="1">
    <location>
        <begin position="50"/>
        <end position="68"/>
    </location>
</feature>
<dbReference type="SMART" id="SM00220">
    <property type="entry name" value="S_TKc"/>
    <property type="match status" value="1"/>
</dbReference>